<name>A0ABR3YFX2_9PEZI</name>
<dbReference type="Proteomes" id="UP001583186">
    <property type="component" value="Unassembled WGS sequence"/>
</dbReference>
<dbReference type="InterPro" id="IPR011050">
    <property type="entry name" value="Pectin_lyase_fold/virulence"/>
</dbReference>
<dbReference type="PANTHER" id="PTHR37981:SF1">
    <property type="entry name" value="SGNH HYDROLASE-TYPE ESTERASE DOMAIN-CONTAINING PROTEIN"/>
    <property type="match status" value="1"/>
</dbReference>
<dbReference type="CDD" id="cd23668">
    <property type="entry name" value="GH55_beta13glucanase-like"/>
    <property type="match status" value="1"/>
</dbReference>
<feature type="transmembrane region" description="Helical" evidence="2">
    <location>
        <begin position="69"/>
        <end position="91"/>
    </location>
</feature>
<evidence type="ECO:0000256" key="1">
    <source>
        <dbReference type="SAM" id="MobiDB-lite"/>
    </source>
</evidence>
<protein>
    <recommendedName>
        <fullName evidence="3">Rhamnogalacturonase A/B/Epimerase-like pectate lyase domain-containing protein</fullName>
    </recommendedName>
</protein>
<dbReference type="Gene3D" id="2.160.20.10">
    <property type="entry name" value="Single-stranded right-handed beta-helix, Pectin lyase-like"/>
    <property type="match status" value="2"/>
</dbReference>
<dbReference type="Gene3D" id="3.40.50.1110">
    <property type="entry name" value="SGNH hydrolase"/>
    <property type="match status" value="1"/>
</dbReference>
<evidence type="ECO:0000256" key="2">
    <source>
        <dbReference type="SAM" id="Phobius"/>
    </source>
</evidence>
<keyword evidence="2" id="KW-0472">Membrane</keyword>
<dbReference type="SUPFAM" id="SSF52266">
    <property type="entry name" value="SGNH hydrolase"/>
    <property type="match status" value="1"/>
</dbReference>
<feature type="compositionally biased region" description="Basic and acidic residues" evidence="1">
    <location>
        <begin position="205"/>
        <end position="216"/>
    </location>
</feature>
<accession>A0ABR3YFX2</accession>
<feature type="transmembrane region" description="Helical" evidence="2">
    <location>
        <begin position="23"/>
        <end position="46"/>
    </location>
</feature>
<feature type="non-terminal residue" evidence="4">
    <location>
        <position position="1490"/>
    </location>
</feature>
<dbReference type="EMBL" id="JAWCUI010000135">
    <property type="protein sequence ID" value="KAL1887214.1"/>
    <property type="molecule type" value="Genomic_DNA"/>
</dbReference>
<dbReference type="InterPro" id="IPR024535">
    <property type="entry name" value="RHGA/B-epi-like_pectate_lyase"/>
</dbReference>
<proteinExistence type="predicted"/>
<evidence type="ECO:0000259" key="3">
    <source>
        <dbReference type="Pfam" id="PF12708"/>
    </source>
</evidence>
<keyword evidence="5" id="KW-1185">Reference proteome</keyword>
<comment type="caution">
    <text evidence="4">The sequence shown here is derived from an EMBL/GenBank/DDBJ whole genome shotgun (WGS) entry which is preliminary data.</text>
</comment>
<dbReference type="Pfam" id="PF12708">
    <property type="entry name" value="Pect-lyase_RHGA_epim"/>
    <property type="match status" value="2"/>
</dbReference>
<dbReference type="PANTHER" id="PTHR37981">
    <property type="entry name" value="LIPASE 2"/>
    <property type="match status" value="1"/>
</dbReference>
<dbReference type="CDD" id="cd01823">
    <property type="entry name" value="SEST_like"/>
    <property type="match status" value="1"/>
</dbReference>
<reference evidence="4 5" key="1">
    <citation type="journal article" date="2024" name="IMA Fungus">
        <title>IMA Genome - F19 : A genome assembly and annotation guide to empower mycologists, including annotated draft genome sequences of Ceratocystis pirilliformis, Diaporthe australafricana, Fusarium ophioides, Paecilomyces lecythidis, and Sporothrix stenoceras.</title>
        <authorList>
            <person name="Aylward J."/>
            <person name="Wilson A.M."/>
            <person name="Visagie C.M."/>
            <person name="Spraker J."/>
            <person name="Barnes I."/>
            <person name="Buitendag C."/>
            <person name="Ceriani C."/>
            <person name="Del Mar Angel L."/>
            <person name="du Plessis D."/>
            <person name="Fuchs T."/>
            <person name="Gasser K."/>
            <person name="Kramer D."/>
            <person name="Li W."/>
            <person name="Munsamy K."/>
            <person name="Piso A."/>
            <person name="Price J.L."/>
            <person name="Sonnekus B."/>
            <person name="Thomas C."/>
            <person name="van der Nest A."/>
            <person name="van Dijk A."/>
            <person name="van Heerden A."/>
            <person name="van Vuuren N."/>
            <person name="Yilmaz N."/>
            <person name="Duong T.A."/>
            <person name="van der Merwe N.A."/>
            <person name="Wingfield M.J."/>
            <person name="Wingfield B.D."/>
        </authorList>
    </citation>
    <scope>NUCLEOTIDE SEQUENCE [LARGE SCALE GENOMIC DNA]</scope>
    <source>
        <strain evidence="4 5">CMW 5346</strain>
    </source>
</reference>
<feature type="region of interest" description="Disordered" evidence="1">
    <location>
        <begin position="199"/>
        <end position="239"/>
    </location>
</feature>
<keyword evidence="2" id="KW-1133">Transmembrane helix</keyword>
<evidence type="ECO:0000313" key="5">
    <source>
        <dbReference type="Proteomes" id="UP001583186"/>
    </source>
</evidence>
<evidence type="ECO:0000313" key="4">
    <source>
        <dbReference type="EMBL" id="KAL1887214.1"/>
    </source>
</evidence>
<dbReference type="InterPro" id="IPR036514">
    <property type="entry name" value="SGNH_hydro_sf"/>
</dbReference>
<feature type="domain" description="Rhamnogalacturonase A/B/Epimerase-like pectate lyase" evidence="3">
    <location>
        <begin position="730"/>
        <end position="804"/>
    </location>
</feature>
<dbReference type="InterPro" id="IPR037460">
    <property type="entry name" value="SEST-like"/>
</dbReference>
<organism evidence="4 5">
    <name type="scientific">Sporothrix stenoceras</name>
    <dbReference type="NCBI Taxonomy" id="5173"/>
    <lineage>
        <taxon>Eukaryota</taxon>
        <taxon>Fungi</taxon>
        <taxon>Dikarya</taxon>
        <taxon>Ascomycota</taxon>
        <taxon>Pezizomycotina</taxon>
        <taxon>Sordariomycetes</taxon>
        <taxon>Sordariomycetidae</taxon>
        <taxon>Ophiostomatales</taxon>
        <taxon>Ophiostomataceae</taxon>
        <taxon>Sporothrix</taxon>
    </lineage>
</organism>
<sequence length="1490" mass="161256">MFYNAYNCVDGGPYKGWKALSSLLGILQAIVQFLSAMVLLGLYIHYRDDDSVGLPDDHAAMLLETSSRAMQIAVGVTGFVVLSVSFTFLIINQNEMFDPDQLTSAWFIVYGLVVSGAQLFNGQPYIGSAEQHAEIDAITEAARARRVAYAAQLRANQTAIDLTDAINKNNAVSQPTVAEAHRMVDAAISRWATTYEPYVNSPRRNSYESRHSEKNKNKYRSRQKPAEPHYKRSSSSVDSSDSADFAAAASAAALLAELEAAERARSGTLYRNYTFDAPGSPIQQSKVQFYAATSNMSASGGSGAAAATYWLEQIAAKEHGVAPFAGDANYKVFRNVKDYGAKGDGVTAGRFPSSFSATDTRANMLTTRLQDDTAAINKAITDGKRCGADCLSSTTKPALVYFPAGTYLVSSTIIGYYQTQLVGNPNSRPTIRASSKFVGKDGTTGVISSDSYINGGGGQKWYLETSNFYRQVRNLIIDIQDVTAVNASCFHWQVAQATSIENVACYMSSKVDTTQRGIFCENGSGGWMADLEFSNGQIGIYGGEQQFTAVSIQFVGCKTAVQFIWDWGWTWRSIYVSGANVAFQLFDAVGGTENPGSFLLQDSIIANCKTGVLTHPPKEGAKSGTTNIILDTVAFSGVPSPVADTTGKVLLGGLDPLQVTQPWSLGNTFMEGASSVNTGGQSVYGVGTILTYASRPERLIAQAGDIAWSSKWYKIQRKPQYGSVDINSVINVRDYGAKGDGSADDTAAFQVVFSHAYRSGGIVFIPHGVYILSDTVELDVGVMVVGECWSQLMAKGSGFSNLKVAKPLIRVGIPGGSVGLVEMSDLIITSKGLAPNLVGLEWNIHGPNSGTVPGIYDVHVRIGGAVNTDLQVAQCPQGKGISCRAGLMMIHITPYGGGYFQNVWAWVADHDINDDFNDRVNVLVARGWLIESTEPVWLYGTATEHAVMYQYSFSSASTVSAGMIQTESGYFQGSNGVRNPAPFTGSNAISFPGDPVLPDGGCANGTISCDEAWAVVMLNSTNINIDGAGLYSWFNSYDESCVDSWNCQESMIQIGGDSGNVSVRNLITIGGKRMVSGTPNDNFLEVAAGPNLNANGHPWWSILSSFEIQNTVKTTVYPDHRNFFGLGDSYASGIGADCGKITEDVPRGQDCSKCQGAYAYQLAHHFVPFNGDGGRGSSSLFKFYACAGAKTSGIRDPPAPGKVSQIRQMKDYGNFRDFGFATLSIGGNDVGFSRIVKNCIFWHTGECDNEWARSERRISSADLVANLTQTYQQILDTAEEPTFKLFVTGYARFFNEYTDWCNNKNLFPNIFLGPRTKLTREVRARSNKLTENLNTVIEKTTIAVTAAYRRRNSQKSVIFVDVDKVYDGERWCDGNDRSSWRDDTYFFNAFSKDLKRDGTTAVDTNDLTPHVIDIGGINVNTCMDAADDANDDDFMTRCAIAMFYAGNSTAQATLGTIYKADDGNGPTLQIIDSGKFTTSAIGQKAFHPKT</sequence>
<gene>
    <name evidence="4" type="ORF">Sste5346_010351</name>
</gene>
<feature type="domain" description="Rhamnogalacturonase A/B/Epimerase-like pectate lyase" evidence="3">
    <location>
        <begin position="370"/>
        <end position="582"/>
    </location>
</feature>
<keyword evidence="2" id="KW-0812">Transmembrane</keyword>
<feature type="transmembrane region" description="Helical" evidence="2">
    <location>
        <begin position="103"/>
        <end position="120"/>
    </location>
</feature>
<dbReference type="SUPFAM" id="SSF51126">
    <property type="entry name" value="Pectin lyase-like"/>
    <property type="match status" value="2"/>
</dbReference>
<dbReference type="InterPro" id="IPR012334">
    <property type="entry name" value="Pectin_lyas_fold"/>
</dbReference>